<dbReference type="CDD" id="cd05829">
    <property type="entry name" value="Sortase_F"/>
    <property type="match status" value="1"/>
</dbReference>
<dbReference type="NCBIfam" id="NF033748">
    <property type="entry name" value="class_F_sortase"/>
    <property type="match status" value="1"/>
</dbReference>
<feature type="compositionally biased region" description="Low complexity" evidence="2">
    <location>
        <begin position="37"/>
        <end position="52"/>
    </location>
</feature>
<keyword evidence="4" id="KW-1185">Reference proteome</keyword>
<sequence>MSDVAVWTPEDPRPPVRWRRASVLAALSAVLVGCAVVGSDTSTGPEPGEGTTASPSGSPRAGPAGTDATDPLDASDPARLTVPAIGVDVEVMDLGLQPDGTLEVPPGAFPAGWYDGSPTPGELGPAVLAGHVGYNGTPGVFADLEDVVVGDAVRVRRDDDSVARFTVTSTEEYAKDAFPTDEVYGDVDHAGLRLITCAGLDRASGAYGTNVVVYAELTDSRPAR</sequence>
<evidence type="ECO:0000256" key="2">
    <source>
        <dbReference type="SAM" id="MobiDB-lite"/>
    </source>
</evidence>
<dbReference type="InterPro" id="IPR042001">
    <property type="entry name" value="Sortase_F"/>
</dbReference>
<evidence type="ECO:0000313" key="3">
    <source>
        <dbReference type="EMBL" id="GAA1904464.1"/>
    </source>
</evidence>
<organism evidence="3 4">
    <name type="scientific">Nocardioides lentus</name>
    <dbReference type="NCBI Taxonomy" id="338077"/>
    <lineage>
        <taxon>Bacteria</taxon>
        <taxon>Bacillati</taxon>
        <taxon>Actinomycetota</taxon>
        <taxon>Actinomycetes</taxon>
        <taxon>Propionibacteriales</taxon>
        <taxon>Nocardioidaceae</taxon>
        <taxon>Nocardioides</taxon>
    </lineage>
</organism>
<reference evidence="3 4" key="1">
    <citation type="journal article" date="2019" name="Int. J. Syst. Evol. Microbiol.">
        <title>The Global Catalogue of Microorganisms (GCM) 10K type strain sequencing project: providing services to taxonomists for standard genome sequencing and annotation.</title>
        <authorList>
            <consortium name="The Broad Institute Genomics Platform"/>
            <consortium name="The Broad Institute Genome Sequencing Center for Infectious Disease"/>
            <person name="Wu L."/>
            <person name="Ma J."/>
        </authorList>
    </citation>
    <scope>NUCLEOTIDE SEQUENCE [LARGE SCALE GENOMIC DNA]</scope>
    <source>
        <strain evidence="3 4">JCM 14046</strain>
    </source>
</reference>
<dbReference type="Gene3D" id="2.40.260.10">
    <property type="entry name" value="Sortase"/>
    <property type="match status" value="1"/>
</dbReference>
<dbReference type="RefSeq" id="WP_344002278.1">
    <property type="nucleotide sequence ID" value="NZ_BAAAMY010000001.1"/>
</dbReference>
<dbReference type="Proteomes" id="UP001501612">
    <property type="component" value="Unassembled WGS sequence"/>
</dbReference>
<name>A0ABN2NVG3_9ACTN</name>
<feature type="region of interest" description="Disordered" evidence="2">
    <location>
        <begin position="37"/>
        <end position="77"/>
    </location>
</feature>
<proteinExistence type="predicted"/>
<evidence type="ECO:0000313" key="4">
    <source>
        <dbReference type="Proteomes" id="UP001501612"/>
    </source>
</evidence>
<dbReference type="InterPro" id="IPR005754">
    <property type="entry name" value="Sortase"/>
</dbReference>
<accession>A0ABN2NVG3</accession>
<protein>
    <submittedName>
        <fullName evidence="3">Class F sortase</fullName>
    </submittedName>
</protein>
<dbReference type="EMBL" id="BAAAMY010000001">
    <property type="protein sequence ID" value="GAA1904464.1"/>
    <property type="molecule type" value="Genomic_DNA"/>
</dbReference>
<gene>
    <name evidence="3" type="ORF">GCM10009737_01450</name>
</gene>
<dbReference type="SUPFAM" id="SSF63817">
    <property type="entry name" value="Sortase"/>
    <property type="match status" value="1"/>
</dbReference>
<keyword evidence="1" id="KW-0378">Hydrolase</keyword>
<dbReference type="Pfam" id="PF04203">
    <property type="entry name" value="Sortase"/>
    <property type="match status" value="1"/>
</dbReference>
<dbReference type="InterPro" id="IPR023365">
    <property type="entry name" value="Sortase_dom-sf"/>
</dbReference>
<comment type="caution">
    <text evidence="3">The sequence shown here is derived from an EMBL/GenBank/DDBJ whole genome shotgun (WGS) entry which is preliminary data.</text>
</comment>
<evidence type="ECO:0000256" key="1">
    <source>
        <dbReference type="ARBA" id="ARBA00022801"/>
    </source>
</evidence>